<feature type="compositionally biased region" description="Basic and acidic residues" evidence="1">
    <location>
        <begin position="1"/>
        <end position="20"/>
    </location>
</feature>
<keyword evidence="3" id="KW-1185">Reference proteome</keyword>
<accession>A0A919E8M5</accession>
<dbReference type="RefSeq" id="WP_268245738.1">
    <property type="nucleotide sequence ID" value="NZ_BNCI01000002.1"/>
</dbReference>
<evidence type="ECO:0000313" key="3">
    <source>
        <dbReference type="Proteomes" id="UP000630923"/>
    </source>
</evidence>
<gene>
    <name evidence="2" type="ORF">GCM10017044_19550</name>
</gene>
<protein>
    <submittedName>
        <fullName evidence="2">Uncharacterized protein</fullName>
    </submittedName>
</protein>
<dbReference type="AlphaFoldDB" id="A0A919E8M5"/>
<dbReference type="Proteomes" id="UP000630923">
    <property type="component" value="Unassembled WGS sequence"/>
</dbReference>
<feature type="region of interest" description="Disordered" evidence="1">
    <location>
        <begin position="1"/>
        <end position="41"/>
    </location>
</feature>
<proteinExistence type="predicted"/>
<reference evidence="2" key="2">
    <citation type="submission" date="2020-09" db="EMBL/GenBank/DDBJ databases">
        <authorList>
            <person name="Sun Q."/>
            <person name="Kim S."/>
        </authorList>
    </citation>
    <scope>NUCLEOTIDE SEQUENCE</scope>
    <source>
        <strain evidence="2">KCTC 42590</strain>
    </source>
</reference>
<reference evidence="2" key="1">
    <citation type="journal article" date="2014" name="Int. J. Syst. Evol. Microbiol.">
        <title>Complete genome sequence of Corynebacterium casei LMG S-19264T (=DSM 44701T), isolated from a smear-ripened cheese.</title>
        <authorList>
            <consortium name="US DOE Joint Genome Institute (JGI-PGF)"/>
            <person name="Walter F."/>
            <person name="Albersmeier A."/>
            <person name="Kalinowski J."/>
            <person name="Ruckert C."/>
        </authorList>
    </citation>
    <scope>NUCLEOTIDE SEQUENCE</scope>
    <source>
        <strain evidence="2">KCTC 42590</strain>
    </source>
</reference>
<evidence type="ECO:0000256" key="1">
    <source>
        <dbReference type="SAM" id="MobiDB-lite"/>
    </source>
</evidence>
<feature type="compositionally biased region" description="Basic and acidic residues" evidence="1">
    <location>
        <begin position="28"/>
        <end position="41"/>
    </location>
</feature>
<evidence type="ECO:0000313" key="2">
    <source>
        <dbReference type="EMBL" id="GHF24883.1"/>
    </source>
</evidence>
<comment type="caution">
    <text evidence="2">The sequence shown here is derived from an EMBL/GenBank/DDBJ whole genome shotgun (WGS) entry which is preliminary data.</text>
</comment>
<sequence length="41" mass="4528">MSYKDLSKSADKQDHSEKNQKPSAVEVKPTDTPKVAEPKKG</sequence>
<dbReference type="EMBL" id="BNCI01000002">
    <property type="protein sequence ID" value="GHF24883.1"/>
    <property type="molecule type" value="Genomic_DNA"/>
</dbReference>
<name>A0A919E8M5_9PROT</name>
<organism evidence="2 3">
    <name type="scientific">Kordiimonas sediminis</name>
    <dbReference type="NCBI Taxonomy" id="1735581"/>
    <lineage>
        <taxon>Bacteria</taxon>
        <taxon>Pseudomonadati</taxon>
        <taxon>Pseudomonadota</taxon>
        <taxon>Alphaproteobacteria</taxon>
        <taxon>Kordiimonadales</taxon>
        <taxon>Kordiimonadaceae</taxon>
        <taxon>Kordiimonas</taxon>
    </lineage>
</organism>